<evidence type="ECO:0000313" key="2">
    <source>
        <dbReference type="Proteomes" id="UP001165121"/>
    </source>
</evidence>
<dbReference type="EMBL" id="BSXT01000380">
    <property type="protein sequence ID" value="GMF26141.1"/>
    <property type="molecule type" value="Genomic_DNA"/>
</dbReference>
<reference evidence="1" key="1">
    <citation type="submission" date="2023-04" db="EMBL/GenBank/DDBJ databases">
        <title>Phytophthora fragariaefolia NBRC 109709.</title>
        <authorList>
            <person name="Ichikawa N."/>
            <person name="Sato H."/>
            <person name="Tonouchi N."/>
        </authorList>
    </citation>
    <scope>NUCLEOTIDE SEQUENCE</scope>
    <source>
        <strain evidence="1">NBRC 109709</strain>
    </source>
</reference>
<protein>
    <submittedName>
        <fullName evidence="1">Unnamed protein product</fullName>
    </submittedName>
</protein>
<evidence type="ECO:0000313" key="1">
    <source>
        <dbReference type="EMBL" id="GMF26141.1"/>
    </source>
</evidence>
<organism evidence="1 2">
    <name type="scientific">Phytophthora fragariaefolia</name>
    <dbReference type="NCBI Taxonomy" id="1490495"/>
    <lineage>
        <taxon>Eukaryota</taxon>
        <taxon>Sar</taxon>
        <taxon>Stramenopiles</taxon>
        <taxon>Oomycota</taxon>
        <taxon>Peronosporomycetes</taxon>
        <taxon>Peronosporales</taxon>
        <taxon>Peronosporaceae</taxon>
        <taxon>Phytophthora</taxon>
    </lineage>
</organism>
<dbReference type="AlphaFoldDB" id="A0A9W6U5B0"/>
<sequence>MPAGNGAWPGCDLLLGRDHLAGLGIGVSKLPFTTTAETAATAPLPEEDEADYVLPRVFGTPPEYDKYRDKVPWLLDAKITANQDTPLVPFETSQVVRYISSRWMENGATACNIRCPTP</sequence>
<accession>A0A9W6U5B0</accession>
<keyword evidence="2" id="KW-1185">Reference proteome</keyword>
<gene>
    <name evidence="1" type="ORF">Pfra01_000485500</name>
</gene>
<name>A0A9W6U5B0_9STRA</name>
<comment type="caution">
    <text evidence="1">The sequence shown here is derived from an EMBL/GenBank/DDBJ whole genome shotgun (WGS) entry which is preliminary data.</text>
</comment>
<dbReference type="Proteomes" id="UP001165121">
    <property type="component" value="Unassembled WGS sequence"/>
</dbReference>
<proteinExistence type="predicted"/>
<dbReference type="OrthoDB" id="159123at2759"/>